<feature type="compositionally biased region" description="Basic and acidic residues" evidence="3">
    <location>
        <begin position="966"/>
        <end position="976"/>
    </location>
</feature>
<feature type="compositionally biased region" description="Basic and acidic residues" evidence="3">
    <location>
        <begin position="155"/>
        <end position="168"/>
    </location>
</feature>
<evidence type="ECO:0000256" key="3">
    <source>
        <dbReference type="SAM" id="MobiDB-lite"/>
    </source>
</evidence>
<evidence type="ECO:0000256" key="2">
    <source>
        <dbReference type="ARBA" id="ARBA00023306"/>
    </source>
</evidence>
<dbReference type="KEGG" id="dha:DEHA2G19228g"/>
<sequence length="976" mass="112045">MSFWPFSNPLHSNNQLHKFLDSIQDFSQVTADDLIGDPTLSQELISELHNIKGSYNNNNTSFQFSQQQGHDTNQTNNSSNSDTFSLTSSTNENNNTYNKDARGPRLLELLLQPQVMNGFLDYLINSVDFFHELSLKEKEELEKLIKEDDEDDEEKDAKRNGEIHPKVDEDNEVEIEQAEDMNTDRNSEDKESEEEETKEERLRRCIQVSSEILSIDLWVISNHIIETPAIINKLWSILKLPNLEENCLSVSYLVHILDQLMDKNSISLLNFIRRRTDLVDTFLNKIEIPMLMDFLLRVVQTDKASSPTGIVEVLSQQQLIPKLIEILKPHPSQFATKPLTIPNYELFFKQTAASDFIKALVTISSNTALAVVLENNIGPNQLTRELVSPDIIKTMINDIMLFNIPSETGSIQSNKHGINNCVGIIIELIRKNNSDYDLNCGTYSSMLQNCGDENAGSEVNSYVMFHWLKDFEQNPPGLRDPIYLGEMLSIFSGHLDKFAELMKRPSDAPLHVNDSHVLGFTKFKISELIAELLHCSNMILLNSRKIRKIVKIRDTLRLQQSDRLKKALAETFVNKHTDQNSHSINDVTNGLDDVSLDDINFIDGDKRDESKIDIPDDSKHIFFDETNDYSNLIESLEAEDDSDDDEPKISTQNPFVCSDREKSIRMNPCIGDEFKIKLSESEILFDIVSKFTVYPWHNFFHNVVFDLIQQIFNGKLNSYNSFLIVDLFKSDKCNLTDLIVRSYRESHEPRPGYMGHLILISEEVVKFTSLYKPDLISPIILDAILSKDWDWFVNEILLKTREVYNVVLGSEQDEEDEGHRLNDKDQDSFGFDSSTVGYLDLDSYDKEQGSSNKNLIILGDRSNHDLFVNDRQHASRESNEDYHEDDDEDDDDDENMEETPVPDVRLEGSPSVEDLHNSDFYDNEHFHDEYQENEFIDDLSGSSSSDEEDDADEEGDEGDSREEDGNELRRVSRHNE</sequence>
<keyword evidence="5" id="KW-1185">Reference proteome</keyword>
<dbReference type="GO" id="GO:0005829">
    <property type="term" value="C:cytosol"/>
    <property type="evidence" value="ECO:0007669"/>
    <property type="project" value="TreeGrafter"/>
</dbReference>
<dbReference type="HOGENOM" id="CLU_003676_2_0_1"/>
<evidence type="ECO:0000313" key="4">
    <source>
        <dbReference type="EMBL" id="CAG90882.2"/>
    </source>
</evidence>
<feature type="compositionally biased region" description="Acidic residues" evidence="3">
    <location>
        <begin position="945"/>
        <end position="965"/>
    </location>
</feature>
<dbReference type="VEuPathDB" id="FungiDB:DEHA2G19228g"/>
<dbReference type="STRING" id="284592.Q6BHE6"/>
<dbReference type="GeneID" id="2905318"/>
<feature type="compositionally biased region" description="Acidic residues" evidence="3">
    <location>
        <begin position="882"/>
        <end position="897"/>
    </location>
</feature>
<dbReference type="GO" id="GO:0019903">
    <property type="term" value="F:protein phosphatase binding"/>
    <property type="evidence" value="ECO:0007669"/>
    <property type="project" value="InterPro"/>
</dbReference>
<feature type="compositionally biased region" description="Basic and acidic residues" evidence="3">
    <location>
        <begin position="913"/>
        <end position="930"/>
    </location>
</feature>
<comment type="similarity">
    <text evidence="1">Belongs to the SAPS family.</text>
</comment>
<dbReference type="AlphaFoldDB" id="Q6BHE6"/>
<feature type="compositionally biased region" description="Low complexity" evidence="3">
    <location>
        <begin position="59"/>
        <end position="98"/>
    </location>
</feature>
<keyword evidence="2" id="KW-0131">Cell cycle</keyword>
<feature type="compositionally biased region" description="Acidic residues" evidence="3">
    <location>
        <begin position="169"/>
        <end position="181"/>
    </location>
</feature>
<dbReference type="OMA" id="SDYDLNC"/>
<dbReference type="OrthoDB" id="295029at2759"/>
<evidence type="ECO:0000256" key="1">
    <source>
        <dbReference type="ARBA" id="ARBA00006180"/>
    </source>
</evidence>
<dbReference type="RefSeq" id="XP_462375.2">
    <property type="nucleotide sequence ID" value="XM_462375.1"/>
</dbReference>
<feature type="compositionally biased region" description="Basic and acidic residues" evidence="3">
    <location>
        <begin position="872"/>
        <end position="881"/>
    </location>
</feature>
<reference evidence="4 5" key="1">
    <citation type="journal article" date="2004" name="Nature">
        <title>Genome evolution in yeasts.</title>
        <authorList>
            <consortium name="Genolevures"/>
            <person name="Dujon B."/>
            <person name="Sherman D."/>
            <person name="Fischer G."/>
            <person name="Durrens P."/>
            <person name="Casaregola S."/>
            <person name="Lafontaine I."/>
            <person name="de Montigny J."/>
            <person name="Marck C."/>
            <person name="Neuveglise C."/>
            <person name="Talla E."/>
            <person name="Goffard N."/>
            <person name="Frangeul L."/>
            <person name="Aigle M."/>
            <person name="Anthouard V."/>
            <person name="Babour A."/>
            <person name="Barbe V."/>
            <person name="Barnay S."/>
            <person name="Blanchin S."/>
            <person name="Beckerich J.M."/>
            <person name="Beyne E."/>
            <person name="Bleykasten C."/>
            <person name="Boisrame A."/>
            <person name="Boyer J."/>
            <person name="Cattolico L."/>
            <person name="Confanioleri F."/>
            <person name="de Daruvar A."/>
            <person name="Despons L."/>
            <person name="Fabre E."/>
            <person name="Fairhead C."/>
            <person name="Ferry-Dumazet H."/>
            <person name="Groppi A."/>
            <person name="Hantraye F."/>
            <person name="Hennequin C."/>
            <person name="Jauniaux N."/>
            <person name="Joyet P."/>
            <person name="Kachouri R."/>
            <person name="Kerrest A."/>
            <person name="Koszul R."/>
            <person name="Lemaire M."/>
            <person name="Lesur I."/>
            <person name="Ma L."/>
            <person name="Muller H."/>
            <person name="Nicaud J.M."/>
            <person name="Nikolski M."/>
            <person name="Oztas S."/>
            <person name="Ozier-Kalogeropoulos O."/>
            <person name="Pellenz S."/>
            <person name="Potier S."/>
            <person name="Richard G.F."/>
            <person name="Straub M.L."/>
            <person name="Suleau A."/>
            <person name="Swennene D."/>
            <person name="Tekaia F."/>
            <person name="Wesolowski-Louvel M."/>
            <person name="Westhof E."/>
            <person name="Wirth B."/>
            <person name="Zeniou-Meyer M."/>
            <person name="Zivanovic I."/>
            <person name="Bolotin-Fukuhara M."/>
            <person name="Thierry A."/>
            <person name="Bouchier C."/>
            <person name="Caudron B."/>
            <person name="Scarpelli C."/>
            <person name="Gaillardin C."/>
            <person name="Weissenbach J."/>
            <person name="Wincker P."/>
            <person name="Souciet J.L."/>
        </authorList>
    </citation>
    <scope>NUCLEOTIDE SEQUENCE [LARGE SCALE GENOMIC DNA]</scope>
    <source>
        <strain evidence="5">ATCC 36239 / CBS 767 / BCRC 21394 / JCM 1990 / NBRC 0083 / IGC 2968</strain>
    </source>
</reference>
<feature type="region of interest" description="Disordered" evidence="3">
    <location>
        <begin position="872"/>
        <end position="976"/>
    </location>
</feature>
<dbReference type="InterPro" id="IPR007587">
    <property type="entry name" value="SAPS"/>
</dbReference>
<proteinExistence type="inferred from homology"/>
<accession>Q6BHE6</accession>
<dbReference type="Pfam" id="PF04499">
    <property type="entry name" value="SAPS"/>
    <property type="match status" value="1"/>
</dbReference>
<dbReference type="PANTHER" id="PTHR12634:SF8">
    <property type="entry name" value="FIERY MOUNTAIN, ISOFORM D"/>
    <property type="match status" value="1"/>
</dbReference>
<dbReference type="GO" id="GO:0005634">
    <property type="term" value="C:nucleus"/>
    <property type="evidence" value="ECO:0007669"/>
    <property type="project" value="TreeGrafter"/>
</dbReference>
<dbReference type="GO" id="GO:0019888">
    <property type="term" value="F:protein phosphatase regulator activity"/>
    <property type="evidence" value="ECO:0007669"/>
    <property type="project" value="TreeGrafter"/>
</dbReference>
<feature type="region of interest" description="Disordered" evidence="3">
    <location>
        <begin position="144"/>
        <end position="200"/>
    </location>
</feature>
<dbReference type="PANTHER" id="PTHR12634">
    <property type="entry name" value="SIT4 YEAST -ASSOCIATING PROTEIN-RELATED"/>
    <property type="match status" value="1"/>
</dbReference>
<protein>
    <submittedName>
        <fullName evidence="4">DEHA2G19228p</fullName>
    </submittedName>
</protein>
<organism evidence="4 5">
    <name type="scientific">Debaryomyces hansenii (strain ATCC 36239 / CBS 767 / BCRC 21394 / JCM 1990 / NBRC 0083 / IGC 2968)</name>
    <name type="common">Yeast</name>
    <name type="synonym">Torulaspora hansenii</name>
    <dbReference type="NCBI Taxonomy" id="284592"/>
    <lineage>
        <taxon>Eukaryota</taxon>
        <taxon>Fungi</taxon>
        <taxon>Dikarya</taxon>
        <taxon>Ascomycota</taxon>
        <taxon>Saccharomycotina</taxon>
        <taxon>Pichiomycetes</taxon>
        <taxon>Debaryomycetaceae</taxon>
        <taxon>Debaryomyces</taxon>
    </lineage>
</organism>
<dbReference type="Proteomes" id="UP000000599">
    <property type="component" value="Chromosome G"/>
</dbReference>
<name>Q6BHE6_DEBHA</name>
<dbReference type="InParanoid" id="Q6BHE6"/>
<dbReference type="EMBL" id="CR382139">
    <property type="protein sequence ID" value="CAG90882.2"/>
    <property type="molecule type" value="Genomic_DNA"/>
</dbReference>
<feature type="region of interest" description="Disordered" evidence="3">
    <location>
        <begin position="59"/>
        <end position="99"/>
    </location>
</feature>
<evidence type="ECO:0000313" key="5">
    <source>
        <dbReference type="Proteomes" id="UP000000599"/>
    </source>
</evidence>
<dbReference type="eggNOG" id="KOG2073">
    <property type="taxonomic scope" value="Eukaryota"/>
</dbReference>
<gene>
    <name evidence="4" type="ordered locus">DEHA2G19228g</name>
</gene>